<dbReference type="AlphaFoldDB" id="A0AAE4HVC4"/>
<dbReference type="RefSeq" id="WP_171918284.1">
    <property type="nucleotide sequence ID" value="NZ_JABMDB010000047.1"/>
</dbReference>
<organism evidence="1 2">
    <name type="scientific">Enterococcus gallinarum</name>
    <dbReference type="NCBI Taxonomy" id="1353"/>
    <lineage>
        <taxon>Bacteria</taxon>
        <taxon>Bacillati</taxon>
        <taxon>Bacillota</taxon>
        <taxon>Bacilli</taxon>
        <taxon>Lactobacillales</taxon>
        <taxon>Enterococcaceae</taxon>
        <taxon>Enterococcus</taxon>
    </lineage>
</organism>
<evidence type="ECO:0000313" key="1">
    <source>
        <dbReference type="EMBL" id="MDT2691739.1"/>
    </source>
</evidence>
<reference evidence="1" key="1">
    <citation type="submission" date="2023-03" db="EMBL/GenBank/DDBJ databases">
        <authorList>
            <person name="Shen W."/>
            <person name="Cai J."/>
        </authorList>
    </citation>
    <scope>NUCLEOTIDE SEQUENCE</scope>
    <source>
        <strain evidence="1">K69-2</strain>
    </source>
</reference>
<accession>A0AAE4HVC4</accession>
<dbReference type="Pfam" id="PF13376">
    <property type="entry name" value="OmdA"/>
    <property type="match status" value="1"/>
</dbReference>
<evidence type="ECO:0000313" key="2">
    <source>
        <dbReference type="Proteomes" id="UP001183682"/>
    </source>
</evidence>
<protein>
    <submittedName>
        <fullName evidence="1">YdeI/OmpD-associated family protein</fullName>
    </submittedName>
</protein>
<dbReference type="Proteomes" id="UP001183682">
    <property type="component" value="Unassembled WGS sequence"/>
</dbReference>
<proteinExistence type="predicted"/>
<comment type="caution">
    <text evidence="1">The sequence shown here is derived from an EMBL/GenBank/DDBJ whole genome shotgun (WGS) entry which is preliminary data.</text>
</comment>
<sequence>MDNSITFTNRNEFRDWLQEYGVSSEGVWLLIGKAGGPKTIKAHEALEEALCFGWIDGVMQKIDDKTYKKYFARRRKNSKWSEKNKALAETLESQGLMTDYGRRKIEEAKKNGQWDAVQSPKISEEQIYTVASLLKKHEAAYTNFQAMSLSVKKTYTRAYYDAKTDTGCEKRLSWMIERLAKNLKPM</sequence>
<gene>
    <name evidence="1" type="ORF">P7E30_16300</name>
</gene>
<dbReference type="EMBL" id="JARPZN010000019">
    <property type="protein sequence ID" value="MDT2691739.1"/>
    <property type="molecule type" value="Genomic_DNA"/>
</dbReference>
<name>A0AAE4HVC4_ENTGA</name>